<dbReference type="PANTHER" id="PTHR35802:SF1">
    <property type="entry name" value="PROTEASE SYNTHASE AND SPORULATION PROTEIN PAI 2"/>
    <property type="match status" value="1"/>
</dbReference>
<keyword evidence="2" id="KW-1185">Reference proteome</keyword>
<dbReference type="SUPFAM" id="SSF50475">
    <property type="entry name" value="FMN-binding split barrel"/>
    <property type="match status" value="1"/>
</dbReference>
<sequence length="260" mass="29469">MLISSVHGEKDLRTLRRLVRENPLGQFTTAISSNEFPFIQSSHIPFVLDVDDESSESELGRLRGHLARQNPQSKAIIENLTSKGPSSDDEKNTLDQEVLIIFNSPVHHYVPPKFYTETKPTTAKVVPTWNYAAVQIYGKATFYFEKNDETSDFLQTQIHDISQHGEVAIMGYDGKGDNPGPWKVTHAPERYIDIMKKSIIGVEIDITRMEGKFKMSQEMREGDVEGVIKGFRGLDSETARNMADLVEQRKELKAQKKLSQ</sequence>
<dbReference type="PANTHER" id="PTHR35802">
    <property type="entry name" value="PROTEASE SYNTHASE AND SPORULATION PROTEIN PAI 2"/>
    <property type="match status" value="1"/>
</dbReference>
<dbReference type="EMBL" id="JAGPYM010000003">
    <property type="protein sequence ID" value="KAH6896920.1"/>
    <property type="molecule type" value="Genomic_DNA"/>
</dbReference>
<accession>A0A9P9AUP6</accession>
<name>A0A9P9AUP6_9HYPO</name>
<protein>
    <submittedName>
        <fullName evidence="1">Transcriptional regulator PAI 2-type</fullName>
    </submittedName>
</protein>
<dbReference type="AlphaFoldDB" id="A0A9P9AUP6"/>
<dbReference type="Proteomes" id="UP000777438">
    <property type="component" value="Unassembled WGS sequence"/>
</dbReference>
<dbReference type="OrthoDB" id="2101473at2759"/>
<gene>
    <name evidence="1" type="ORF">B0T10DRAFT_506381</name>
</gene>
<dbReference type="PIRSF" id="PIRSF010372">
    <property type="entry name" value="PaiB"/>
    <property type="match status" value="1"/>
</dbReference>
<comment type="caution">
    <text evidence="1">The sequence shown here is derived from an EMBL/GenBank/DDBJ whole genome shotgun (WGS) entry which is preliminary data.</text>
</comment>
<dbReference type="Gene3D" id="2.30.110.10">
    <property type="entry name" value="Electron Transport, Fmn-binding Protein, Chain A"/>
    <property type="match status" value="1"/>
</dbReference>
<organism evidence="1 2">
    <name type="scientific">Thelonectria olida</name>
    <dbReference type="NCBI Taxonomy" id="1576542"/>
    <lineage>
        <taxon>Eukaryota</taxon>
        <taxon>Fungi</taxon>
        <taxon>Dikarya</taxon>
        <taxon>Ascomycota</taxon>
        <taxon>Pezizomycotina</taxon>
        <taxon>Sordariomycetes</taxon>
        <taxon>Hypocreomycetidae</taxon>
        <taxon>Hypocreales</taxon>
        <taxon>Nectriaceae</taxon>
        <taxon>Thelonectria</taxon>
    </lineage>
</organism>
<dbReference type="InterPro" id="IPR007396">
    <property type="entry name" value="TR_PAI2-type"/>
</dbReference>
<evidence type="ECO:0000313" key="2">
    <source>
        <dbReference type="Proteomes" id="UP000777438"/>
    </source>
</evidence>
<evidence type="ECO:0000313" key="1">
    <source>
        <dbReference type="EMBL" id="KAH6896920.1"/>
    </source>
</evidence>
<dbReference type="InterPro" id="IPR012349">
    <property type="entry name" value="Split_barrel_FMN-bd"/>
</dbReference>
<dbReference type="Pfam" id="PF04299">
    <property type="entry name" value="FMN_bind_2"/>
    <property type="match status" value="1"/>
</dbReference>
<proteinExistence type="predicted"/>
<reference evidence="1 2" key="1">
    <citation type="journal article" date="2021" name="Nat. Commun.">
        <title>Genetic determinants of endophytism in the Arabidopsis root mycobiome.</title>
        <authorList>
            <person name="Mesny F."/>
            <person name="Miyauchi S."/>
            <person name="Thiergart T."/>
            <person name="Pickel B."/>
            <person name="Atanasova L."/>
            <person name="Karlsson M."/>
            <person name="Huettel B."/>
            <person name="Barry K.W."/>
            <person name="Haridas S."/>
            <person name="Chen C."/>
            <person name="Bauer D."/>
            <person name="Andreopoulos W."/>
            <person name="Pangilinan J."/>
            <person name="LaButti K."/>
            <person name="Riley R."/>
            <person name="Lipzen A."/>
            <person name="Clum A."/>
            <person name="Drula E."/>
            <person name="Henrissat B."/>
            <person name="Kohler A."/>
            <person name="Grigoriev I.V."/>
            <person name="Martin F.M."/>
            <person name="Hacquard S."/>
        </authorList>
    </citation>
    <scope>NUCLEOTIDE SEQUENCE [LARGE SCALE GENOMIC DNA]</scope>
    <source>
        <strain evidence="1 2">MPI-CAGE-CH-0241</strain>
    </source>
</reference>